<evidence type="ECO:0000256" key="1">
    <source>
        <dbReference type="SAM" id="MobiDB-lite"/>
    </source>
</evidence>
<evidence type="ECO:0000313" key="3">
    <source>
        <dbReference type="Proteomes" id="UP001328107"/>
    </source>
</evidence>
<proteinExistence type="predicted"/>
<organism evidence="2 3">
    <name type="scientific">Pristionchus mayeri</name>
    <dbReference type="NCBI Taxonomy" id="1317129"/>
    <lineage>
        <taxon>Eukaryota</taxon>
        <taxon>Metazoa</taxon>
        <taxon>Ecdysozoa</taxon>
        <taxon>Nematoda</taxon>
        <taxon>Chromadorea</taxon>
        <taxon>Rhabditida</taxon>
        <taxon>Rhabditina</taxon>
        <taxon>Diplogasteromorpha</taxon>
        <taxon>Diplogasteroidea</taxon>
        <taxon>Neodiplogasteridae</taxon>
        <taxon>Pristionchus</taxon>
    </lineage>
</organism>
<feature type="non-terminal residue" evidence="2">
    <location>
        <position position="82"/>
    </location>
</feature>
<comment type="caution">
    <text evidence="2">The sequence shown here is derived from an EMBL/GenBank/DDBJ whole genome shotgun (WGS) entry which is preliminary data.</text>
</comment>
<feature type="non-terminal residue" evidence="2">
    <location>
        <position position="1"/>
    </location>
</feature>
<dbReference type="Proteomes" id="UP001328107">
    <property type="component" value="Unassembled WGS sequence"/>
</dbReference>
<evidence type="ECO:0008006" key="4">
    <source>
        <dbReference type="Google" id="ProtNLM"/>
    </source>
</evidence>
<sequence>TSSKPTEYIEISDEDDEPMMKISKSESVEDNEKRNTMTKGTYQSESLKKGPNGNQKNELECPECKYRSTSVGALCAHLKLKH</sequence>
<gene>
    <name evidence="2" type="ORF">PMAYCL1PPCAC_13949</name>
</gene>
<evidence type="ECO:0000313" key="2">
    <source>
        <dbReference type="EMBL" id="GMR43754.1"/>
    </source>
</evidence>
<name>A0AAN4ZQX0_9BILA</name>
<feature type="compositionally biased region" description="Basic and acidic residues" evidence="1">
    <location>
        <begin position="23"/>
        <end position="35"/>
    </location>
</feature>
<dbReference type="EMBL" id="BTRK01000003">
    <property type="protein sequence ID" value="GMR43754.1"/>
    <property type="molecule type" value="Genomic_DNA"/>
</dbReference>
<reference evidence="3" key="1">
    <citation type="submission" date="2022-10" db="EMBL/GenBank/DDBJ databases">
        <title>Genome assembly of Pristionchus species.</title>
        <authorList>
            <person name="Yoshida K."/>
            <person name="Sommer R.J."/>
        </authorList>
    </citation>
    <scope>NUCLEOTIDE SEQUENCE [LARGE SCALE GENOMIC DNA]</scope>
    <source>
        <strain evidence="3">RS5460</strain>
    </source>
</reference>
<keyword evidence="3" id="KW-1185">Reference proteome</keyword>
<feature type="region of interest" description="Disordered" evidence="1">
    <location>
        <begin position="1"/>
        <end position="59"/>
    </location>
</feature>
<accession>A0AAN4ZQX0</accession>
<dbReference type="AlphaFoldDB" id="A0AAN4ZQX0"/>
<protein>
    <recommendedName>
        <fullName evidence="4">C2H2-type domain-containing protein</fullName>
    </recommendedName>
</protein>